<sequence>MNKTLRRCALGLSALLGGCFGAPYPKGSFEQLFPGAPPPQMHTQTVAGHTLRYVEADHPGSPRILFVHGSPGEWQAFAAYLKDPALQHYGPMLIPDRPGYGGSEAHHIVSSLAEQARRIAPLLKGPGGPTIVVGHSLGGAIAAKLAMDYPSEVRGVLLLAPSVAPTYEAPRWYQKLAAWPVVDWLIPRELADANRELMPLQSELRKMEPGWATLRMPVYVVQGTADGLVDPRTADYLQRMLAHTPHRIWRYADAGHLLLWEHPQVIVSALQALIAATAPDDRQ</sequence>
<comment type="caution">
    <text evidence="2">The sequence shown here is derived from an EMBL/GenBank/DDBJ whole genome shotgun (WGS) entry which is preliminary data.</text>
</comment>
<dbReference type="PRINTS" id="PR00111">
    <property type="entry name" value="ABHYDROLASE"/>
</dbReference>
<dbReference type="Pfam" id="PF12697">
    <property type="entry name" value="Abhydrolase_6"/>
    <property type="match status" value="1"/>
</dbReference>
<dbReference type="AlphaFoldDB" id="A0A969WCI5"/>
<dbReference type="InterPro" id="IPR029058">
    <property type="entry name" value="AB_hydrolase_fold"/>
</dbReference>
<gene>
    <name evidence="2" type="ORF">G7Y82_17085</name>
</gene>
<keyword evidence="3" id="KW-1185">Reference proteome</keyword>
<reference evidence="2" key="1">
    <citation type="submission" date="2020-03" db="EMBL/GenBank/DDBJ databases">
        <title>Solimonas marina sp. nov., isolated from deep seawater of the Pacific Ocean.</title>
        <authorList>
            <person name="Liu X."/>
            <person name="Lai Q."/>
            <person name="Sun F."/>
            <person name="Gai Y."/>
            <person name="Li G."/>
            <person name="Shao Z."/>
        </authorList>
    </citation>
    <scope>NUCLEOTIDE SEQUENCE</scope>
    <source>
        <strain evidence="2">C16B3</strain>
    </source>
</reference>
<keyword evidence="2" id="KW-0378">Hydrolase</keyword>
<evidence type="ECO:0000313" key="2">
    <source>
        <dbReference type="EMBL" id="NKF24029.1"/>
    </source>
</evidence>
<dbReference type="PANTHER" id="PTHR43798">
    <property type="entry name" value="MONOACYLGLYCEROL LIPASE"/>
    <property type="match status" value="1"/>
</dbReference>
<protein>
    <submittedName>
        <fullName evidence="2">Alpha/beta hydrolase</fullName>
    </submittedName>
</protein>
<evidence type="ECO:0000313" key="3">
    <source>
        <dbReference type="Proteomes" id="UP000653472"/>
    </source>
</evidence>
<dbReference type="InterPro" id="IPR050266">
    <property type="entry name" value="AB_hydrolase_sf"/>
</dbReference>
<dbReference type="GO" id="GO:0016020">
    <property type="term" value="C:membrane"/>
    <property type="evidence" value="ECO:0007669"/>
    <property type="project" value="TreeGrafter"/>
</dbReference>
<dbReference type="GO" id="GO:0016787">
    <property type="term" value="F:hydrolase activity"/>
    <property type="evidence" value="ECO:0007669"/>
    <property type="project" value="UniProtKB-KW"/>
</dbReference>
<evidence type="ECO:0000259" key="1">
    <source>
        <dbReference type="Pfam" id="PF12697"/>
    </source>
</evidence>
<proteinExistence type="predicted"/>
<name>A0A969WCI5_9GAMM</name>
<dbReference type="PANTHER" id="PTHR43798:SF33">
    <property type="entry name" value="HYDROLASE, PUTATIVE (AFU_ORTHOLOGUE AFUA_2G14860)-RELATED"/>
    <property type="match status" value="1"/>
</dbReference>
<dbReference type="InterPro" id="IPR000073">
    <property type="entry name" value="AB_hydrolase_1"/>
</dbReference>
<dbReference type="EMBL" id="JAAVXB010000011">
    <property type="protein sequence ID" value="NKF24029.1"/>
    <property type="molecule type" value="Genomic_DNA"/>
</dbReference>
<dbReference type="PROSITE" id="PS51257">
    <property type="entry name" value="PROKAR_LIPOPROTEIN"/>
    <property type="match status" value="1"/>
</dbReference>
<dbReference type="Gene3D" id="3.40.50.1820">
    <property type="entry name" value="alpha/beta hydrolase"/>
    <property type="match status" value="1"/>
</dbReference>
<dbReference type="Proteomes" id="UP000653472">
    <property type="component" value="Unassembled WGS sequence"/>
</dbReference>
<accession>A0A969WCI5</accession>
<organism evidence="2 3">
    <name type="scientific">Solimonas marina</name>
    <dbReference type="NCBI Taxonomy" id="2714601"/>
    <lineage>
        <taxon>Bacteria</taxon>
        <taxon>Pseudomonadati</taxon>
        <taxon>Pseudomonadota</taxon>
        <taxon>Gammaproteobacteria</taxon>
        <taxon>Nevskiales</taxon>
        <taxon>Nevskiaceae</taxon>
        <taxon>Solimonas</taxon>
    </lineage>
</organism>
<feature type="domain" description="AB hydrolase-1" evidence="1">
    <location>
        <begin position="64"/>
        <end position="268"/>
    </location>
</feature>
<dbReference type="SUPFAM" id="SSF53474">
    <property type="entry name" value="alpha/beta-Hydrolases"/>
    <property type="match status" value="1"/>
</dbReference>
<dbReference type="RefSeq" id="WP_168149355.1">
    <property type="nucleotide sequence ID" value="NZ_JAAVXB010000011.1"/>
</dbReference>